<comment type="caution">
    <text evidence="2">The sequence shown here is derived from an EMBL/GenBank/DDBJ whole genome shotgun (WGS) entry which is preliminary data.</text>
</comment>
<evidence type="ECO:0000313" key="3">
    <source>
        <dbReference type="Proteomes" id="UP000180246"/>
    </source>
</evidence>
<proteinExistence type="predicted"/>
<name>A0A1S2NCQ5_9BURK</name>
<dbReference type="EMBL" id="JRYB01000001">
    <property type="protein sequence ID" value="OIJ42613.1"/>
    <property type="molecule type" value="Genomic_DNA"/>
</dbReference>
<keyword evidence="1" id="KW-1133">Transmembrane helix</keyword>
<dbReference type="Proteomes" id="UP000180246">
    <property type="component" value="Unassembled WGS sequence"/>
</dbReference>
<protein>
    <submittedName>
        <fullName evidence="2">Uncharacterized protein</fullName>
    </submittedName>
</protein>
<dbReference type="AlphaFoldDB" id="A0A1S2NCQ5"/>
<sequence length="211" mass="22946">MLRCRCSAWQLPGCYFYSNGTLMRTDNLKNVVIAAPLVLTLLLTGCAAPARIDQMTAHATPQQRIGQTPLRSNVAVKDVTGGKETNPMWVSNVGNSEFEQALEGSLRDAGLLANGKQAGKYLLIAHLERVDQPMAGFDMTVTVGVMYSVIERTTGKEILTRRISVPYTASFSAAFAGTERLRIANEGAVRANITKLIEELFALNVDKIALN</sequence>
<keyword evidence="1" id="KW-0472">Membrane</keyword>
<accession>A0A1S2NCQ5</accession>
<evidence type="ECO:0000256" key="1">
    <source>
        <dbReference type="SAM" id="Phobius"/>
    </source>
</evidence>
<gene>
    <name evidence="2" type="ORF">LO55_504</name>
</gene>
<organism evidence="2 3">
    <name type="scientific">Massilia timonae</name>
    <dbReference type="NCBI Taxonomy" id="47229"/>
    <lineage>
        <taxon>Bacteria</taxon>
        <taxon>Pseudomonadati</taxon>
        <taxon>Pseudomonadota</taxon>
        <taxon>Betaproteobacteria</taxon>
        <taxon>Burkholderiales</taxon>
        <taxon>Oxalobacteraceae</taxon>
        <taxon>Telluria group</taxon>
        <taxon>Massilia</taxon>
    </lineage>
</organism>
<evidence type="ECO:0000313" key="2">
    <source>
        <dbReference type="EMBL" id="OIJ42613.1"/>
    </source>
</evidence>
<feature type="transmembrane region" description="Helical" evidence="1">
    <location>
        <begin position="31"/>
        <end position="50"/>
    </location>
</feature>
<keyword evidence="1" id="KW-0812">Transmembrane</keyword>
<reference evidence="2 3" key="1">
    <citation type="submission" date="2014-10" db="EMBL/GenBank/DDBJ databases">
        <authorList>
            <person name="Seo M.-J."/>
            <person name="Seok Y.J."/>
            <person name="Cha I.-T."/>
        </authorList>
    </citation>
    <scope>NUCLEOTIDE SEQUENCE [LARGE SCALE GENOMIC DNA]</scope>
    <source>
        <strain evidence="2 3">NEU</strain>
    </source>
</reference>